<dbReference type="InterPro" id="IPR002109">
    <property type="entry name" value="Glutaredoxin"/>
</dbReference>
<evidence type="ECO:0000313" key="4">
    <source>
        <dbReference type="Proteomes" id="UP000623687"/>
    </source>
</evidence>
<reference evidence="3" key="1">
    <citation type="submission" date="2019-07" db="EMBL/GenBank/DDBJ databases">
        <authorList>
            <person name="Palmer J.M."/>
        </authorList>
    </citation>
    <scope>NUCLEOTIDE SEQUENCE</scope>
    <source>
        <strain evidence="3">PC9</strain>
    </source>
</reference>
<dbReference type="InterPro" id="IPR014025">
    <property type="entry name" value="Glutaredoxin_subgr"/>
</dbReference>
<protein>
    <recommendedName>
        <fullName evidence="2">Glutaredoxin domain-containing protein</fullName>
    </recommendedName>
</protein>
<dbReference type="AlphaFoldDB" id="A0A8H7DPW0"/>
<keyword evidence="1" id="KW-1133">Transmembrane helix</keyword>
<dbReference type="PRINTS" id="PR00160">
    <property type="entry name" value="GLUTAREDOXIN"/>
</dbReference>
<keyword evidence="4" id="KW-1185">Reference proteome</keyword>
<dbReference type="PANTHER" id="PTHR45694">
    <property type="entry name" value="GLUTAREDOXIN 2"/>
    <property type="match status" value="1"/>
</dbReference>
<proteinExistence type="predicted"/>
<dbReference type="CDD" id="cd03419">
    <property type="entry name" value="GRX_GRXh_1_2_like"/>
    <property type="match status" value="1"/>
</dbReference>
<accession>A0A8H7DPW0</accession>
<dbReference type="GO" id="GO:0000324">
    <property type="term" value="C:fungal-type vacuole"/>
    <property type="evidence" value="ECO:0007669"/>
    <property type="project" value="TreeGrafter"/>
</dbReference>
<dbReference type="Proteomes" id="UP000623687">
    <property type="component" value="Unassembled WGS sequence"/>
</dbReference>
<dbReference type="GO" id="GO:0015038">
    <property type="term" value="F:glutathione disulfide oxidoreductase activity"/>
    <property type="evidence" value="ECO:0007669"/>
    <property type="project" value="TreeGrafter"/>
</dbReference>
<dbReference type="GO" id="GO:0034599">
    <property type="term" value="P:cellular response to oxidative stress"/>
    <property type="evidence" value="ECO:0007669"/>
    <property type="project" value="TreeGrafter"/>
</dbReference>
<comment type="caution">
    <text evidence="3">The sequence shown here is derived from an EMBL/GenBank/DDBJ whole genome shotgun (WGS) entry which is preliminary data.</text>
</comment>
<name>A0A8H7DPW0_PLEOS</name>
<keyword evidence="1" id="KW-0812">Transmembrane</keyword>
<gene>
    <name evidence="3" type="ORF">PC9H_007108</name>
</gene>
<dbReference type="GeneID" id="59376926"/>
<dbReference type="InterPro" id="IPR036249">
    <property type="entry name" value="Thioredoxin-like_sf"/>
</dbReference>
<dbReference type="SUPFAM" id="SSF52833">
    <property type="entry name" value="Thioredoxin-like"/>
    <property type="match status" value="1"/>
</dbReference>
<dbReference type="GO" id="GO:0005796">
    <property type="term" value="C:Golgi lumen"/>
    <property type="evidence" value="ECO:0007669"/>
    <property type="project" value="TreeGrafter"/>
</dbReference>
<dbReference type="Gene3D" id="3.40.30.10">
    <property type="entry name" value="Glutaredoxin"/>
    <property type="match status" value="1"/>
</dbReference>
<sequence>MEKQRPLSSSGPMAATTSVRRSRVLLFAILVVAGLFFFGVRWELPSALKDTSSELYSKYAPSGLTRANIVALVKPKSAVKVDEIYGLLHFVTREDGKQFDAGFDVSKPLELDTYTQGEKGVVWSEVMKQFDTEAPVVVFSKTYCPYSKKAKALLKKYDLSPPPTIVEVDLRDDDVQIKALLSRLTGRGTFPNVIVRGQTIGGSDDVRDLHSKGLLRAKLEEAGVVVQGRDSEITV</sequence>
<dbReference type="EMBL" id="JACETU010000005">
    <property type="protein sequence ID" value="KAF7427891.1"/>
    <property type="molecule type" value="Genomic_DNA"/>
</dbReference>
<feature type="domain" description="Glutaredoxin" evidence="2">
    <location>
        <begin position="136"/>
        <end position="199"/>
    </location>
</feature>
<dbReference type="GO" id="GO:0005801">
    <property type="term" value="C:cis-Golgi network"/>
    <property type="evidence" value="ECO:0007669"/>
    <property type="project" value="TreeGrafter"/>
</dbReference>
<feature type="transmembrane region" description="Helical" evidence="1">
    <location>
        <begin position="24"/>
        <end position="42"/>
    </location>
</feature>
<dbReference type="OrthoDB" id="423313at2759"/>
<dbReference type="PANTHER" id="PTHR45694:SF5">
    <property type="entry name" value="GLUTAREDOXIN 2"/>
    <property type="match status" value="1"/>
</dbReference>
<dbReference type="PROSITE" id="PS51354">
    <property type="entry name" value="GLUTAREDOXIN_2"/>
    <property type="match status" value="1"/>
</dbReference>
<dbReference type="RefSeq" id="XP_036630263.1">
    <property type="nucleotide sequence ID" value="XM_036776643.1"/>
</dbReference>
<keyword evidence="1" id="KW-0472">Membrane</keyword>
<evidence type="ECO:0000256" key="1">
    <source>
        <dbReference type="SAM" id="Phobius"/>
    </source>
</evidence>
<evidence type="ECO:0000259" key="2">
    <source>
        <dbReference type="Pfam" id="PF00462"/>
    </source>
</evidence>
<evidence type="ECO:0000313" key="3">
    <source>
        <dbReference type="EMBL" id="KAF7427891.1"/>
    </source>
</evidence>
<organism evidence="3 4">
    <name type="scientific">Pleurotus ostreatus</name>
    <name type="common">Oyster mushroom</name>
    <name type="synonym">White-rot fungus</name>
    <dbReference type="NCBI Taxonomy" id="5322"/>
    <lineage>
        <taxon>Eukaryota</taxon>
        <taxon>Fungi</taxon>
        <taxon>Dikarya</taxon>
        <taxon>Basidiomycota</taxon>
        <taxon>Agaricomycotina</taxon>
        <taxon>Agaricomycetes</taxon>
        <taxon>Agaricomycetidae</taxon>
        <taxon>Agaricales</taxon>
        <taxon>Pleurotineae</taxon>
        <taxon>Pleurotaceae</taxon>
        <taxon>Pleurotus</taxon>
    </lineage>
</organism>
<dbReference type="VEuPathDB" id="FungiDB:PC9H_007108"/>
<dbReference type="Pfam" id="PF00462">
    <property type="entry name" value="Glutaredoxin"/>
    <property type="match status" value="1"/>
</dbReference>